<reference evidence="1" key="1">
    <citation type="submission" date="2014-07" db="EMBL/GenBank/DDBJ databases">
        <authorList>
            <person name="Urmite Genomes Urmite Genomes"/>
        </authorList>
    </citation>
    <scope>NUCLEOTIDE SEQUENCE</scope>
    <source>
        <strain evidence="1">13S34_air</strain>
    </source>
</reference>
<evidence type="ECO:0008006" key="2">
    <source>
        <dbReference type="Google" id="ProtNLM"/>
    </source>
</evidence>
<dbReference type="EMBL" id="LN483075">
    <property type="protein sequence ID" value="CEA03778.1"/>
    <property type="molecule type" value="Genomic_DNA"/>
</dbReference>
<name>A0A078M8N8_9BACL</name>
<dbReference type="HOGENOM" id="CLU_137779_1_0_9"/>
<organism evidence="1">
    <name type="scientific">Metalysinibacillus saudimassiliensis</name>
    <dbReference type="NCBI Taxonomy" id="1461583"/>
    <lineage>
        <taxon>Bacteria</taxon>
        <taxon>Bacillati</taxon>
        <taxon>Bacillota</taxon>
        <taxon>Bacilli</taxon>
        <taxon>Bacillales</taxon>
        <taxon>Caryophanaceae</taxon>
        <taxon>Metalysinibacillus</taxon>
    </lineage>
</organism>
<evidence type="ECO:0000313" key="1">
    <source>
        <dbReference type="EMBL" id="CEA03778.1"/>
    </source>
</evidence>
<gene>
    <name evidence="1" type="ORF">BN1050_01681</name>
</gene>
<proteinExistence type="predicted"/>
<accession>A0A078M8N8</accession>
<dbReference type="AlphaFoldDB" id="A0A078M8N8"/>
<sequence>MKFQFNRLDIREEDIFAELHHYLLRKNNRYMTNDEIIEKTGVSGELLAKWAKNGKFKASIFPNIGAPCERCGTVTQTRLCLNCAENITGTLAKEERNREWFKKINQKQRSTYHYR</sequence>
<protein>
    <recommendedName>
        <fullName evidence="2">Flagellar operon protein</fullName>
    </recommendedName>
</protein>
<dbReference type="PATRIC" id="fig|1461583.4.peg.1618"/>